<dbReference type="Proteomes" id="UP000318053">
    <property type="component" value="Unassembled WGS sequence"/>
</dbReference>
<evidence type="ECO:0000259" key="3">
    <source>
        <dbReference type="Pfam" id="PF06863"/>
    </source>
</evidence>
<accession>A0A5C5XUV4</accession>
<feature type="signal peptide" evidence="1">
    <location>
        <begin position="1"/>
        <end position="22"/>
    </location>
</feature>
<dbReference type="Gene3D" id="2.60.120.1600">
    <property type="match status" value="1"/>
</dbReference>
<dbReference type="InterPro" id="IPR010621">
    <property type="entry name" value="DUF1214"/>
</dbReference>
<keyword evidence="1" id="KW-0732">Signal</keyword>
<evidence type="ECO:0008006" key="6">
    <source>
        <dbReference type="Google" id="ProtNLM"/>
    </source>
</evidence>
<comment type="caution">
    <text evidence="4">The sequence shown here is derived from an EMBL/GenBank/DDBJ whole genome shotgun (WGS) entry which is preliminary data.</text>
</comment>
<evidence type="ECO:0000256" key="1">
    <source>
        <dbReference type="SAM" id="SignalP"/>
    </source>
</evidence>
<dbReference type="SUPFAM" id="SSF160935">
    <property type="entry name" value="VPA0735-like"/>
    <property type="match status" value="1"/>
</dbReference>
<evidence type="ECO:0000313" key="4">
    <source>
        <dbReference type="EMBL" id="TWT66508.1"/>
    </source>
</evidence>
<reference evidence="4 5" key="1">
    <citation type="submission" date="2019-02" db="EMBL/GenBank/DDBJ databases">
        <title>Deep-cultivation of Planctomycetes and their phenomic and genomic characterization uncovers novel biology.</title>
        <authorList>
            <person name="Wiegand S."/>
            <person name="Jogler M."/>
            <person name="Boedeker C."/>
            <person name="Pinto D."/>
            <person name="Vollmers J."/>
            <person name="Rivas-Marin E."/>
            <person name="Kohn T."/>
            <person name="Peeters S.H."/>
            <person name="Heuer A."/>
            <person name="Rast P."/>
            <person name="Oberbeckmann S."/>
            <person name="Bunk B."/>
            <person name="Jeske O."/>
            <person name="Meyerdierks A."/>
            <person name="Storesund J.E."/>
            <person name="Kallscheuer N."/>
            <person name="Luecker S."/>
            <person name="Lage O.M."/>
            <person name="Pohl T."/>
            <person name="Merkel B.J."/>
            <person name="Hornburger P."/>
            <person name="Mueller R.-W."/>
            <person name="Bruemmer F."/>
            <person name="Labrenz M."/>
            <person name="Spormann A.M."/>
            <person name="Op Den Camp H."/>
            <person name="Overmann J."/>
            <person name="Amann R."/>
            <person name="Jetten M.S.M."/>
            <person name="Mascher T."/>
            <person name="Medema M.H."/>
            <person name="Devos D.P."/>
            <person name="Kaster A.-K."/>
            <person name="Ovreas L."/>
            <person name="Rohde M."/>
            <person name="Galperin M.Y."/>
            <person name="Jogler C."/>
        </authorList>
    </citation>
    <scope>NUCLEOTIDE SEQUENCE [LARGE SCALE GENOMIC DNA]</scope>
    <source>
        <strain evidence="4 5">CA85</strain>
    </source>
</reference>
<gene>
    <name evidence="4" type="ORF">CA85_26040</name>
</gene>
<evidence type="ECO:0000313" key="5">
    <source>
        <dbReference type="Proteomes" id="UP000318053"/>
    </source>
</evidence>
<keyword evidence="5" id="KW-1185">Reference proteome</keyword>
<protein>
    <recommendedName>
        <fullName evidence="6">DUF1254 domain-containing protein</fullName>
    </recommendedName>
</protein>
<dbReference type="InterPro" id="IPR010679">
    <property type="entry name" value="DUF1254"/>
</dbReference>
<dbReference type="Pfam" id="PF06742">
    <property type="entry name" value="DUF1214"/>
    <property type="match status" value="1"/>
</dbReference>
<organism evidence="4 5">
    <name type="scientific">Allorhodopirellula solitaria</name>
    <dbReference type="NCBI Taxonomy" id="2527987"/>
    <lineage>
        <taxon>Bacteria</taxon>
        <taxon>Pseudomonadati</taxon>
        <taxon>Planctomycetota</taxon>
        <taxon>Planctomycetia</taxon>
        <taxon>Pirellulales</taxon>
        <taxon>Pirellulaceae</taxon>
        <taxon>Allorhodopirellula</taxon>
    </lineage>
</organism>
<proteinExistence type="predicted"/>
<dbReference type="AlphaFoldDB" id="A0A5C5XUV4"/>
<sequence length="368" mass="40756" precursor="true">MKTYFNLIITAALLAITPLVHADEKTGVGPNGVALASSPAFTAEGGEKATMENIVRAETAKYFAEETIKSGPNNFRHERDGIQLDNQTIIRSNFDLIYSYAVFDASTGLEITVPDYDLYHSVQVFDGNHVTLEVVYPGKTKTIGHDQLTYGDHVYLFMRTQPPSTDAAGMKKLHERQDSVVIKAGSAKPYVPPVQYDVDSFNKLRNDLIARAPKEDVVYKGFVESLDAIIEPYYQMTNLAGWGGLPARHAYYFVVAPADDAARKGGASSITFEAPPLQYKRAGYWSLTVYSAEGWVKTDPFKLSSLEAKPNEDGSYTLNFNGPEGSINNIKAPQNWNALFRCYLPNSLDDIVAFQKDVDENHQVLSTK</sequence>
<dbReference type="EMBL" id="SJPK01000005">
    <property type="protein sequence ID" value="TWT66508.1"/>
    <property type="molecule type" value="Genomic_DNA"/>
</dbReference>
<name>A0A5C5XUV4_9BACT</name>
<feature type="chain" id="PRO_5022925816" description="DUF1254 domain-containing protein" evidence="1">
    <location>
        <begin position="23"/>
        <end position="368"/>
    </location>
</feature>
<feature type="domain" description="DUF1214" evidence="2">
    <location>
        <begin position="269"/>
        <end position="346"/>
    </location>
</feature>
<dbReference type="Pfam" id="PF06863">
    <property type="entry name" value="DUF1254"/>
    <property type="match status" value="1"/>
</dbReference>
<dbReference type="OrthoDB" id="9777345at2"/>
<evidence type="ECO:0000259" key="2">
    <source>
        <dbReference type="Pfam" id="PF06742"/>
    </source>
</evidence>
<feature type="domain" description="DUF1254" evidence="3">
    <location>
        <begin position="72"/>
        <end position="141"/>
    </location>
</feature>